<dbReference type="CDD" id="cd11304">
    <property type="entry name" value="Cadherin_repeat"/>
    <property type="match status" value="1"/>
</dbReference>
<organism evidence="2 3">
    <name type="scientific">Protopolystoma xenopodis</name>
    <dbReference type="NCBI Taxonomy" id="117903"/>
    <lineage>
        <taxon>Eukaryota</taxon>
        <taxon>Metazoa</taxon>
        <taxon>Spiralia</taxon>
        <taxon>Lophotrochozoa</taxon>
        <taxon>Platyhelminthes</taxon>
        <taxon>Monogenea</taxon>
        <taxon>Polyopisthocotylea</taxon>
        <taxon>Polystomatidea</taxon>
        <taxon>Polystomatidae</taxon>
        <taxon>Protopolystoma</taxon>
    </lineage>
</organism>
<protein>
    <submittedName>
        <fullName evidence="2">Uncharacterized protein</fullName>
    </submittedName>
</protein>
<proteinExistence type="predicted"/>
<evidence type="ECO:0000313" key="2">
    <source>
        <dbReference type="EMBL" id="VEL15984.1"/>
    </source>
</evidence>
<dbReference type="AlphaFoldDB" id="A0A3S4ZZP8"/>
<evidence type="ECO:0000256" key="1">
    <source>
        <dbReference type="SAM" id="MobiDB-lite"/>
    </source>
</evidence>
<evidence type="ECO:0000313" key="3">
    <source>
        <dbReference type="Proteomes" id="UP000784294"/>
    </source>
</evidence>
<dbReference type="SUPFAM" id="SSF49313">
    <property type="entry name" value="Cadherin-like"/>
    <property type="match status" value="1"/>
</dbReference>
<sequence>MTNDMNSNSYEHDLVPFQLSAANGQDMHIGLSDADQNSWSTLNMKFIGSGSPFLGKSSDSGLPNVRTKTLTEEKNGPNYGESGMTEGKMQAKEHRRDFVDPNLLTTPSRLYLELIRPLDWEKQKLYEMMLVVEDRGVPSLTGKTDLKVSLQFLMG</sequence>
<dbReference type="GO" id="GO:0005509">
    <property type="term" value="F:calcium ion binding"/>
    <property type="evidence" value="ECO:0007669"/>
    <property type="project" value="InterPro"/>
</dbReference>
<name>A0A3S4ZZP8_9PLAT</name>
<gene>
    <name evidence="2" type="ORF">PXEA_LOCUS9424</name>
</gene>
<feature type="region of interest" description="Disordered" evidence="1">
    <location>
        <begin position="57"/>
        <end position="95"/>
    </location>
</feature>
<dbReference type="GO" id="GO:0016020">
    <property type="term" value="C:membrane"/>
    <property type="evidence" value="ECO:0007669"/>
    <property type="project" value="InterPro"/>
</dbReference>
<dbReference type="Gene3D" id="2.60.40.60">
    <property type="entry name" value="Cadherins"/>
    <property type="match status" value="1"/>
</dbReference>
<comment type="caution">
    <text evidence="2">The sequence shown here is derived from an EMBL/GenBank/DDBJ whole genome shotgun (WGS) entry which is preliminary data.</text>
</comment>
<dbReference type="EMBL" id="CAAALY010026666">
    <property type="protein sequence ID" value="VEL15984.1"/>
    <property type="molecule type" value="Genomic_DNA"/>
</dbReference>
<reference evidence="2" key="1">
    <citation type="submission" date="2018-11" db="EMBL/GenBank/DDBJ databases">
        <authorList>
            <consortium name="Pathogen Informatics"/>
        </authorList>
    </citation>
    <scope>NUCLEOTIDE SEQUENCE</scope>
</reference>
<dbReference type="InterPro" id="IPR015919">
    <property type="entry name" value="Cadherin-like_sf"/>
</dbReference>
<keyword evidence="3" id="KW-1185">Reference proteome</keyword>
<dbReference type="Proteomes" id="UP000784294">
    <property type="component" value="Unassembled WGS sequence"/>
</dbReference>
<accession>A0A3S4ZZP8</accession>